<reference evidence="2 3" key="1">
    <citation type="submission" date="2019-01" db="EMBL/GenBank/DDBJ databases">
        <title>Genome Assembly of Collichthys lucidus.</title>
        <authorList>
            <person name="Cai M."/>
            <person name="Xiao S."/>
        </authorList>
    </citation>
    <scope>NUCLEOTIDE SEQUENCE [LARGE SCALE GENOMIC DNA]</scope>
    <source>
        <strain evidence="2">JT15FE1705JMU</strain>
        <tissue evidence="2">Muscle</tissue>
    </source>
</reference>
<feature type="compositionally biased region" description="Polar residues" evidence="1">
    <location>
        <begin position="1"/>
        <end position="19"/>
    </location>
</feature>
<dbReference type="AlphaFoldDB" id="A0A4U5U0E5"/>
<dbReference type="EMBL" id="CM014078">
    <property type="protein sequence ID" value="TKS66205.1"/>
    <property type="molecule type" value="Genomic_DNA"/>
</dbReference>
<keyword evidence="3" id="KW-1185">Reference proteome</keyword>
<accession>A0A4U5U0E5</accession>
<name>A0A4U5U0E5_COLLU</name>
<protein>
    <submittedName>
        <fullName evidence="2">Uncharacterized protein</fullName>
    </submittedName>
</protein>
<evidence type="ECO:0000313" key="3">
    <source>
        <dbReference type="Proteomes" id="UP000298787"/>
    </source>
</evidence>
<proteinExistence type="predicted"/>
<feature type="region of interest" description="Disordered" evidence="1">
    <location>
        <begin position="66"/>
        <end position="107"/>
    </location>
</feature>
<feature type="region of interest" description="Disordered" evidence="1">
    <location>
        <begin position="1"/>
        <end position="53"/>
    </location>
</feature>
<sequence length="147" mass="15562">MRELSGQTKPSELLDSSSADGRERRTMARGGEGGGGGAEAPQRDQRDAGWGDGACIALNESQLCQEREEFKDSTRTQVPRAPPHRDNDDSPPAPHPPSHLPTSFPSSILTLSNEARSDLAATCKCAPQPLVSQLPGEETPAAGPGRH</sequence>
<dbReference type="Proteomes" id="UP000298787">
    <property type="component" value="Chromosome 1"/>
</dbReference>
<evidence type="ECO:0000256" key="1">
    <source>
        <dbReference type="SAM" id="MobiDB-lite"/>
    </source>
</evidence>
<gene>
    <name evidence="2" type="ORF">D9C73_000261</name>
</gene>
<evidence type="ECO:0000313" key="2">
    <source>
        <dbReference type="EMBL" id="TKS66205.1"/>
    </source>
</evidence>
<organism evidence="2 3">
    <name type="scientific">Collichthys lucidus</name>
    <name type="common">Big head croaker</name>
    <name type="synonym">Sciaena lucida</name>
    <dbReference type="NCBI Taxonomy" id="240159"/>
    <lineage>
        <taxon>Eukaryota</taxon>
        <taxon>Metazoa</taxon>
        <taxon>Chordata</taxon>
        <taxon>Craniata</taxon>
        <taxon>Vertebrata</taxon>
        <taxon>Euteleostomi</taxon>
        <taxon>Actinopterygii</taxon>
        <taxon>Neopterygii</taxon>
        <taxon>Teleostei</taxon>
        <taxon>Neoteleostei</taxon>
        <taxon>Acanthomorphata</taxon>
        <taxon>Eupercaria</taxon>
        <taxon>Sciaenidae</taxon>
        <taxon>Collichthys</taxon>
    </lineage>
</organism>
<feature type="region of interest" description="Disordered" evidence="1">
    <location>
        <begin position="126"/>
        <end position="147"/>
    </location>
</feature>